<proteinExistence type="predicted"/>
<dbReference type="AlphaFoldDB" id="A0A926DS95"/>
<gene>
    <name evidence="8" type="ORF">H8730_12360</name>
</gene>
<reference evidence="8" key="1">
    <citation type="submission" date="2020-08" db="EMBL/GenBank/DDBJ databases">
        <title>Genome public.</title>
        <authorList>
            <person name="Liu C."/>
            <person name="Sun Q."/>
        </authorList>
    </citation>
    <scope>NUCLEOTIDE SEQUENCE</scope>
    <source>
        <strain evidence="8">NSJ-32</strain>
    </source>
</reference>
<evidence type="ECO:0000313" key="9">
    <source>
        <dbReference type="Proteomes" id="UP000657006"/>
    </source>
</evidence>
<comment type="caution">
    <text evidence="8">The sequence shown here is derived from an EMBL/GenBank/DDBJ whole genome shotgun (WGS) entry which is preliminary data.</text>
</comment>
<evidence type="ECO:0000256" key="4">
    <source>
        <dbReference type="ARBA" id="ARBA00058938"/>
    </source>
</evidence>
<dbReference type="SMART" id="SM00346">
    <property type="entry name" value="HTH_ICLR"/>
    <property type="match status" value="1"/>
</dbReference>
<accession>A0A926DS95</accession>
<dbReference type="GO" id="GO:0003677">
    <property type="term" value="F:DNA binding"/>
    <property type="evidence" value="ECO:0007669"/>
    <property type="project" value="UniProtKB-KW"/>
</dbReference>
<dbReference type="PROSITE" id="PS51078">
    <property type="entry name" value="ICLR_ED"/>
    <property type="match status" value="1"/>
</dbReference>
<organism evidence="8 9">
    <name type="scientific">Bianquea renquensis</name>
    <dbReference type="NCBI Taxonomy" id="2763661"/>
    <lineage>
        <taxon>Bacteria</taxon>
        <taxon>Bacillati</taxon>
        <taxon>Bacillota</taxon>
        <taxon>Clostridia</taxon>
        <taxon>Eubacteriales</taxon>
        <taxon>Bianqueaceae</taxon>
        <taxon>Bianquea</taxon>
    </lineage>
</organism>
<dbReference type="SUPFAM" id="SSF55781">
    <property type="entry name" value="GAF domain-like"/>
    <property type="match status" value="1"/>
</dbReference>
<evidence type="ECO:0000256" key="2">
    <source>
        <dbReference type="ARBA" id="ARBA00023125"/>
    </source>
</evidence>
<evidence type="ECO:0000313" key="8">
    <source>
        <dbReference type="EMBL" id="MBC8544330.1"/>
    </source>
</evidence>
<dbReference type="SUPFAM" id="SSF46785">
    <property type="entry name" value="Winged helix' DNA-binding domain"/>
    <property type="match status" value="1"/>
</dbReference>
<keyword evidence="2" id="KW-0238">DNA-binding</keyword>
<dbReference type="EMBL" id="JACRSQ010000019">
    <property type="protein sequence ID" value="MBC8544330.1"/>
    <property type="molecule type" value="Genomic_DNA"/>
</dbReference>
<dbReference type="InterPro" id="IPR036388">
    <property type="entry name" value="WH-like_DNA-bd_sf"/>
</dbReference>
<feature type="domain" description="IclR-ED" evidence="7">
    <location>
        <begin position="73"/>
        <end position="257"/>
    </location>
</feature>
<evidence type="ECO:0000259" key="7">
    <source>
        <dbReference type="PROSITE" id="PS51078"/>
    </source>
</evidence>
<dbReference type="InterPro" id="IPR005471">
    <property type="entry name" value="Tscrpt_reg_IclR_N"/>
</dbReference>
<dbReference type="PROSITE" id="PS51077">
    <property type="entry name" value="HTH_ICLR"/>
    <property type="match status" value="1"/>
</dbReference>
<evidence type="ECO:0000259" key="6">
    <source>
        <dbReference type="PROSITE" id="PS51077"/>
    </source>
</evidence>
<dbReference type="InterPro" id="IPR050707">
    <property type="entry name" value="HTH_MetabolicPath_Reg"/>
</dbReference>
<dbReference type="PANTHER" id="PTHR30136:SF35">
    <property type="entry name" value="HTH-TYPE TRANSCRIPTIONAL REGULATOR RV1719"/>
    <property type="match status" value="1"/>
</dbReference>
<dbReference type="GO" id="GO:0003700">
    <property type="term" value="F:DNA-binding transcription factor activity"/>
    <property type="evidence" value="ECO:0007669"/>
    <property type="project" value="TreeGrafter"/>
</dbReference>
<feature type="domain" description="HTH iclR-type" evidence="6">
    <location>
        <begin position="10"/>
        <end position="72"/>
    </location>
</feature>
<dbReference type="InterPro" id="IPR029016">
    <property type="entry name" value="GAF-like_dom_sf"/>
</dbReference>
<sequence length="259" mass="28354">MDKKENPAVVQSVERTFMIIEELGRMPGGIALGDLSSKVGLHKSTVHRLLTCLAGMGYVTQDSFTGRYRLSLKLFEVAGRAVNSLDIVSAAKPHLDRLSAKCGEAVHLVIRDGVDMIYVYKVDANVNSIRMSSSVGLRIPMYCTGVGKAVLAEYAEEEVKQIWETSDIRPLTANTITDLWVLQEQLELVRRRGYAVDDEENEPGVRCVAVALPQMLGGPPAAYSVSAPAMRMRDEQLQQIAEMALQAKVGILHDIGVSP</sequence>
<dbReference type="Gene3D" id="1.10.10.10">
    <property type="entry name" value="Winged helix-like DNA-binding domain superfamily/Winged helix DNA-binding domain"/>
    <property type="match status" value="1"/>
</dbReference>
<dbReference type="InterPro" id="IPR014757">
    <property type="entry name" value="Tscrpt_reg_IclR_C"/>
</dbReference>
<keyword evidence="1" id="KW-0805">Transcription regulation</keyword>
<dbReference type="Gene3D" id="3.30.450.40">
    <property type="match status" value="1"/>
</dbReference>
<dbReference type="GO" id="GO:0045892">
    <property type="term" value="P:negative regulation of DNA-templated transcription"/>
    <property type="evidence" value="ECO:0007669"/>
    <property type="project" value="TreeGrafter"/>
</dbReference>
<keyword evidence="3" id="KW-0804">Transcription</keyword>
<dbReference type="InterPro" id="IPR036390">
    <property type="entry name" value="WH_DNA-bd_sf"/>
</dbReference>
<evidence type="ECO:0000256" key="5">
    <source>
        <dbReference type="ARBA" id="ARBA00070406"/>
    </source>
</evidence>
<name>A0A926DS95_9FIRM</name>
<dbReference type="Pfam" id="PF01614">
    <property type="entry name" value="IclR_C"/>
    <property type="match status" value="1"/>
</dbReference>
<dbReference type="Pfam" id="PF09339">
    <property type="entry name" value="HTH_IclR"/>
    <property type="match status" value="1"/>
</dbReference>
<evidence type="ECO:0000256" key="3">
    <source>
        <dbReference type="ARBA" id="ARBA00023163"/>
    </source>
</evidence>
<evidence type="ECO:0000256" key="1">
    <source>
        <dbReference type="ARBA" id="ARBA00023015"/>
    </source>
</evidence>
<protein>
    <recommendedName>
        <fullName evidence="5">Glycerol operon regulatory protein</fullName>
    </recommendedName>
</protein>
<comment type="function">
    <text evidence="4">May be an activator protein for the gylABX operon.</text>
</comment>
<dbReference type="RefSeq" id="WP_177713776.1">
    <property type="nucleotide sequence ID" value="NZ_JACRSQ010000019.1"/>
</dbReference>
<dbReference type="Proteomes" id="UP000657006">
    <property type="component" value="Unassembled WGS sequence"/>
</dbReference>
<keyword evidence="9" id="KW-1185">Reference proteome</keyword>
<dbReference type="FunFam" id="1.10.10.10:FF:000056">
    <property type="entry name" value="IclR family transcriptional regulator"/>
    <property type="match status" value="1"/>
</dbReference>
<dbReference type="PANTHER" id="PTHR30136">
    <property type="entry name" value="HELIX-TURN-HELIX TRANSCRIPTIONAL REGULATOR, ICLR FAMILY"/>
    <property type="match status" value="1"/>
</dbReference>